<evidence type="ECO:0000313" key="3">
    <source>
        <dbReference type="EMBL" id="SUP62389.1"/>
    </source>
</evidence>
<protein>
    <submittedName>
        <fullName evidence="3">Uncharacterized protein</fullName>
    </submittedName>
</protein>
<feature type="transmembrane region" description="Helical" evidence="2">
    <location>
        <begin position="43"/>
        <end position="60"/>
    </location>
</feature>
<name>A0A380PAY1_STRGR</name>
<dbReference type="AlphaFoldDB" id="A0A380PAY1"/>
<feature type="region of interest" description="Disordered" evidence="1">
    <location>
        <begin position="97"/>
        <end position="124"/>
    </location>
</feature>
<keyword evidence="2" id="KW-1133">Transmembrane helix</keyword>
<keyword evidence="2" id="KW-0472">Membrane</keyword>
<dbReference type="Proteomes" id="UP000254150">
    <property type="component" value="Unassembled WGS sequence"/>
</dbReference>
<dbReference type="EMBL" id="UHID01000009">
    <property type="protein sequence ID" value="SUP62389.1"/>
    <property type="molecule type" value="Genomic_DNA"/>
</dbReference>
<proteinExistence type="predicted"/>
<keyword evidence="2" id="KW-0812">Transmembrane</keyword>
<dbReference type="RefSeq" id="WP_115069812.1">
    <property type="nucleotide sequence ID" value="NZ_UHID01000009.1"/>
</dbReference>
<evidence type="ECO:0000313" key="4">
    <source>
        <dbReference type="Proteomes" id="UP000254150"/>
    </source>
</evidence>
<gene>
    <name evidence="3" type="ORF">NCTC7807_05554</name>
</gene>
<organism evidence="3 4">
    <name type="scientific">Streptomyces griseus</name>
    <dbReference type="NCBI Taxonomy" id="1911"/>
    <lineage>
        <taxon>Bacteria</taxon>
        <taxon>Bacillati</taxon>
        <taxon>Actinomycetota</taxon>
        <taxon>Actinomycetes</taxon>
        <taxon>Kitasatosporales</taxon>
        <taxon>Streptomycetaceae</taxon>
        <taxon>Streptomyces</taxon>
    </lineage>
</organism>
<sequence>MRMYADAKRTPAGRRGRRAEVFALLAAASCVAGYALLGAAGVLGVVLLVVAGLAVVVASASRPAAVGRRRPGRVTAVERREARQAVRALVRSEQAAARTERQVARGRPAGLSLRDDGAVPGDSG</sequence>
<evidence type="ECO:0000256" key="1">
    <source>
        <dbReference type="SAM" id="MobiDB-lite"/>
    </source>
</evidence>
<feature type="transmembrane region" description="Helical" evidence="2">
    <location>
        <begin position="21"/>
        <end position="37"/>
    </location>
</feature>
<evidence type="ECO:0000256" key="2">
    <source>
        <dbReference type="SAM" id="Phobius"/>
    </source>
</evidence>
<accession>A0A380PAY1</accession>
<reference evidence="3 4" key="1">
    <citation type="submission" date="2018-06" db="EMBL/GenBank/DDBJ databases">
        <authorList>
            <consortium name="Pathogen Informatics"/>
            <person name="Doyle S."/>
        </authorList>
    </citation>
    <scope>NUCLEOTIDE SEQUENCE [LARGE SCALE GENOMIC DNA]</scope>
    <source>
        <strain evidence="3 4">NCTC7807</strain>
    </source>
</reference>